<dbReference type="Proteomes" id="UP001357485">
    <property type="component" value="Unassembled WGS sequence"/>
</dbReference>
<keyword evidence="1" id="KW-0175">Coiled coil</keyword>
<sequence>MSGQFFTPYAQPRKQLYTTDEQKQMLAAFQSDSYVGLLREMRAIEGRAAPSPHNSLLLHLPDGLAYALLVCASVPKKVIVALLDGTFLEKLLNDADWAAQLEFERLLSVMEISVGLKSDPGNVIQDVAFVYNNRSGGNWERFLQDNPSLRTAVSNFVTANRTLKLGSSTTGPPADIQFPAEVGWSMELTTRLRDDFTAAKTSPPLFVLAGCVVHCLWPTQFKMHQLVVFRPFFWQMASIGECILTQLAASYGRYGGFNGIQAGVSVTDAIQTGQWLDHQDTASKAEILKTIEENMDDLTNVLDAALDQINTAISGLELEERVETLQSEVDNLKRVAHRAEVDMSRALNRLTDTNARLERAARRRLELQSLHQELDQVTSMLENALLLERRID</sequence>
<comment type="caution">
    <text evidence="2">The sequence shown here is derived from an EMBL/GenBank/DDBJ whole genome shotgun (WGS) entry which is preliminary data.</text>
</comment>
<evidence type="ECO:0000256" key="1">
    <source>
        <dbReference type="SAM" id="Coils"/>
    </source>
</evidence>
<evidence type="ECO:0000313" key="2">
    <source>
        <dbReference type="EMBL" id="KAK5201920.1"/>
    </source>
</evidence>
<organism evidence="2 3">
    <name type="scientific">Cryomyces antarcticus</name>
    <dbReference type="NCBI Taxonomy" id="329879"/>
    <lineage>
        <taxon>Eukaryota</taxon>
        <taxon>Fungi</taxon>
        <taxon>Dikarya</taxon>
        <taxon>Ascomycota</taxon>
        <taxon>Pezizomycotina</taxon>
        <taxon>Dothideomycetes</taxon>
        <taxon>Dothideomycetes incertae sedis</taxon>
        <taxon>Cryomyces</taxon>
    </lineage>
</organism>
<name>A0ABR0LS51_9PEZI</name>
<feature type="coiled-coil region" evidence="1">
    <location>
        <begin position="288"/>
        <end position="363"/>
    </location>
</feature>
<gene>
    <name evidence="2" type="ORF">LTR16_001008</name>
</gene>
<proteinExistence type="predicted"/>
<reference evidence="2 3" key="1">
    <citation type="submission" date="2023-08" db="EMBL/GenBank/DDBJ databases">
        <title>Black Yeasts Isolated from many extreme environments.</title>
        <authorList>
            <person name="Coleine C."/>
            <person name="Stajich J.E."/>
            <person name="Selbmann L."/>
        </authorList>
    </citation>
    <scope>NUCLEOTIDE SEQUENCE [LARGE SCALE GENOMIC DNA]</scope>
    <source>
        <strain evidence="2 3">CCFEE 536</strain>
    </source>
</reference>
<accession>A0ABR0LS51</accession>
<keyword evidence="3" id="KW-1185">Reference proteome</keyword>
<dbReference type="EMBL" id="JAVRRA010016454">
    <property type="protein sequence ID" value="KAK5201920.1"/>
    <property type="molecule type" value="Genomic_DNA"/>
</dbReference>
<protein>
    <submittedName>
        <fullName evidence="2">Uncharacterized protein</fullName>
    </submittedName>
</protein>
<evidence type="ECO:0000313" key="3">
    <source>
        <dbReference type="Proteomes" id="UP001357485"/>
    </source>
</evidence>